<reference evidence="2 3" key="1">
    <citation type="journal article" date="2015" name="Proc. Natl. Acad. Sci. U.S.A.">
        <title>The resurrection genome of Boea hygrometrica: A blueprint for survival of dehydration.</title>
        <authorList>
            <person name="Xiao L."/>
            <person name="Yang G."/>
            <person name="Zhang L."/>
            <person name="Yang X."/>
            <person name="Zhao S."/>
            <person name="Ji Z."/>
            <person name="Zhou Q."/>
            <person name="Hu M."/>
            <person name="Wang Y."/>
            <person name="Chen M."/>
            <person name="Xu Y."/>
            <person name="Jin H."/>
            <person name="Xiao X."/>
            <person name="Hu G."/>
            <person name="Bao F."/>
            <person name="Hu Y."/>
            <person name="Wan P."/>
            <person name="Li L."/>
            <person name="Deng X."/>
            <person name="Kuang T."/>
            <person name="Xiang C."/>
            <person name="Zhu J.K."/>
            <person name="Oliver M.J."/>
            <person name="He Y."/>
        </authorList>
    </citation>
    <scope>NUCLEOTIDE SEQUENCE [LARGE SCALE GENOMIC DNA]</scope>
    <source>
        <strain evidence="3">cv. XS01</strain>
    </source>
</reference>
<organism evidence="2 3">
    <name type="scientific">Dorcoceras hygrometricum</name>
    <dbReference type="NCBI Taxonomy" id="472368"/>
    <lineage>
        <taxon>Eukaryota</taxon>
        <taxon>Viridiplantae</taxon>
        <taxon>Streptophyta</taxon>
        <taxon>Embryophyta</taxon>
        <taxon>Tracheophyta</taxon>
        <taxon>Spermatophyta</taxon>
        <taxon>Magnoliopsida</taxon>
        <taxon>eudicotyledons</taxon>
        <taxon>Gunneridae</taxon>
        <taxon>Pentapetalae</taxon>
        <taxon>asterids</taxon>
        <taxon>lamiids</taxon>
        <taxon>Lamiales</taxon>
        <taxon>Gesneriaceae</taxon>
        <taxon>Didymocarpoideae</taxon>
        <taxon>Trichosporeae</taxon>
        <taxon>Loxocarpinae</taxon>
        <taxon>Dorcoceras</taxon>
    </lineage>
</organism>
<proteinExistence type="predicted"/>
<gene>
    <name evidence="2" type="ORF">F511_42392</name>
</gene>
<sequence>MRTIKDRIARPASQLAIITIEPLYHAQQVSRWKSSIIRKSLPKSRNQLKNYRVPLDREFEQLRDPVQGCSTASNGYQSKEQVSGIPAPPKSLESSADNGGNLRKICSGEQ</sequence>
<evidence type="ECO:0000313" key="2">
    <source>
        <dbReference type="EMBL" id="KZV26868.1"/>
    </source>
</evidence>
<keyword evidence="3" id="KW-1185">Reference proteome</keyword>
<dbReference type="Proteomes" id="UP000250235">
    <property type="component" value="Unassembled WGS sequence"/>
</dbReference>
<dbReference type="AlphaFoldDB" id="A0A2Z7AZS4"/>
<feature type="region of interest" description="Disordered" evidence="1">
    <location>
        <begin position="67"/>
        <end position="110"/>
    </location>
</feature>
<accession>A0A2Z7AZS4</accession>
<evidence type="ECO:0000313" key="3">
    <source>
        <dbReference type="Proteomes" id="UP000250235"/>
    </source>
</evidence>
<evidence type="ECO:0000256" key="1">
    <source>
        <dbReference type="SAM" id="MobiDB-lite"/>
    </source>
</evidence>
<dbReference type="EMBL" id="KV010847">
    <property type="protein sequence ID" value="KZV26868.1"/>
    <property type="molecule type" value="Genomic_DNA"/>
</dbReference>
<name>A0A2Z7AZS4_9LAMI</name>
<protein>
    <submittedName>
        <fullName evidence="2">Uncharacterized protein</fullName>
    </submittedName>
</protein>
<feature type="compositionally biased region" description="Polar residues" evidence="1">
    <location>
        <begin position="68"/>
        <end position="81"/>
    </location>
</feature>